<gene>
    <name evidence="1" type="ORF">MUN89_15160</name>
</gene>
<sequence length="116" mass="13818">MGKLYDFESYKIRKDVKSLTQNKGLVYEVYLSTVKYIHKYIDITYENPKENLTTDVELEEIFQGDRDLFLQTFADLIQYWGIEPMPNHDIPYGKEFVKFKTIGDLCSYIEERVNLL</sequence>
<reference evidence="1 2" key="1">
    <citation type="submission" date="2022-04" db="EMBL/GenBank/DDBJ databases">
        <title>Halobacillus sp. isolated from saltern.</title>
        <authorList>
            <person name="Won M."/>
            <person name="Lee C.-M."/>
            <person name="Woen H.-Y."/>
            <person name="Kwon S.-W."/>
        </authorList>
    </citation>
    <scope>NUCLEOTIDE SEQUENCE [LARGE SCALE GENOMIC DNA]</scope>
    <source>
        <strain evidence="1 2">SSBR10-3</strain>
    </source>
</reference>
<name>A0ABY4EI08_9BACI</name>
<dbReference type="RefSeq" id="WP_244708618.1">
    <property type="nucleotide sequence ID" value="NZ_CP095073.1"/>
</dbReference>
<evidence type="ECO:0000313" key="2">
    <source>
        <dbReference type="Proteomes" id="UP000831787"/>
    </source>
</evidence>
<protein>
    <submittedName>
        <fullName evidence="1">Uncharacterized protein</fullName>
    </submittedName>
</protein>
<proteinExistence type="predicted"/>
<dbReference type="Proteomes" id="UP000831787">
    <property type="component" value="Chromosome"/>
</dbReference>
<keyword evidence="2" id="KW-1185">Reference proteome</keyword>
<organism evidence="1 2">
    <name type="scientific">Halobacillus salinarum</name>
    <dbReference type="NCBI Taxonomy" id="2932257"/>
    <lineage>
        <taxon>Bacteria</taxon>
        <taxon>Bacillati</taxon>
        <taxon>Bacillota</taxon>
        <taxon>Bacilli</taxon>
        <taxon>Bacillales</taxon>
        <taxon>Bacillaceae</taxon>
        <taxon>Halobacillus</taxon>
    </lineage>
</organism>
<evidence type="ECO:0000313" key="1">
    <source>
        <dbReference type="EMBL" id="UOQ43259.1"/>
    </source>
</evidence>
<dbReference type="EMBL" id="CP095073">
    <property type="protein sequence ID" value="UOQ43259.1"/>
    <property type="molecule type" value="Genomic_DNA"/>
</dbReference>
<accession>A0ABY4EI08</accession>